<dbReference type="Gene3D" id="1.10.260.40">
    <property type="entry name" value="lambda repressor-like DNA-binding domains"/>
    <property type="match status" value="1"/>
</dbReference>
<dbReference type="Proteomes" id="UP000659172">
    <property type="component" value="Unassembled WGS sequence"/>
</dbReference>
<dbReference type="CDD" id="cd00093">
    <property type="entry name" value="HTH_XRE"/>
    <property type="match status" value="1"/>
</dbReference>
<sequence>MIAPPNVLRAARELLGLKQVEAAQAAGISRRTIQRLETGELDRTRASILLQTCYEDHGIMFVRPASGLGWGLIDNSQASKAGQHELTKSSM</sequence>
<dbReference type="SUPFAM" id="SSF47413">
    <property type="entry name" value="lambda repressor-like DNA-binding domains"/>
    <property type="match status" value="1"/>
</dbReference>
<dbReference type="EMBL" id="JABXYK010000014">
    <property type="protein sequence ID" value="NVP57585.1"/>
    <property type="molecule type" value="Genomic_DNA"/>
</dbReference>
<name>A0ABX2QIR2_9HYPH</name>
<dbReference type="PROSITE" id="PS50943">
    <property type="entry name" value="HTH_CROC1"/>
    <property type="match status" value="1"/>
</dbReference>
<dbReference type="SMART" id="SM00530">
    <property type="entry name" value="HTH_XRE"/>
    <property type="match status" value="1"/>
</dbReference>
<keyword evidence="3" id="KW-1185">Reference proteome</keyword>
<dbReference type="InterPro" id="IPR010982">
    <property type="entry name" value="Lambda_DNA-bd_dom_sf"/>
</dbReference>
<organism evidence="2 3">
    <name type="scientific">Mycoplana rhizolycopersici</name>
    <dbReference type="NCBI Taxonomy" id="2746702"/>
    <lineage>
        <taxon>Bacteria</taxon>
        <taxon>Pseudomonadati</taxon>
        <taxon>Pseudomonadota</taxon>
        <taxon>Alphaproteobacteria</taxon>
        <taxon>Hyphomicrobiales</taxon>
        <taxon>Rhizobiaceae</taxon>
        <taxon>Mycoplana</taxon>
    </lineage>
</organism>
<feature type="domain" description="HTH cro/C1-type" evidence="1">
    <location>
        <begin position="8"/>
        <end position="40"/>
    </location>
</feature>
<dbReference type="Pfam" id="PF01381">
    <property type="entry name" value="HTH_3"/>
    <property type="match status" value="1"/>
</dbReference>
<evidence type="ECO:0000313" key="3">
    <source>
        <dbReference type="Proteomes" id="UP000659172"/>
    </source>
</evidence>
<comment type="caution">
    <text evidence="2">The sequence shown here is derived from an EMBL/GenBank/DDBJ whole genome shotgun (WGS) entry which is preliminary data.</text>
</comment>
<accession>A0ABX2QIR2</accession>
<gene>
    <name evidence="2" type="ORF">HV823_20200</name>
</gene>
<evidence type="ECO:0000313" key="2">
    <source>
        <dbReference type="EMBL" id="NVP57585.1"/>
    </source>
</evidence>
<reference evidence="2 3" key="1">
    <citation type="submission" date="2020-06" db="EMBL/GenBank/DDBJ databases">
        <title>Rhizobium sp.nov. isolated from the tomato plant.</title>
        <authorList>
            <person name="Thin K.K."/>
            <person name="Zhang X."/>
            <person name="He S."/>
        </authorList>
    </citation>
    <scope>NUCLEOTIDE SEQUENCE [LARGE SCALE GENOMIC DNA]</scope>
    <source>
        <strain evidence="2 3">DBTS2</strain>
    </source>
</reference>
<dbReference type="RefSeq" id="WP_176951551.1">
    <property type="nucleotide sequence ID" value="NZ_JABXYK010000014.1"/>
</dbReference>
<proteinExistence type="predicted"/>
<protein>
    <submittedName>
        <fullName evidence="2">Helix-turn-helix transcriptional regulator</fullName>
    </submittedName>
</protein>
<dbReference type="InterPro" id="IPR001387">
    <property type="entry name" value="Cro/C1-type_HTH"/>
</dbReference>
<evidence type="ECO:0000259" key="1">
    <source>
        <dbReference type="PROSITE" id="PS50943"/>
    </source>
</evidence>